<evidence type="ECO:0000313" key="3">
    <source>
        <dbReference type="Proteomes" id="UP000828390"/>
    </source>
</evidence>
<dbReference type="AlphaFoldDB" id="A0A9D4BYY0"/>
<reference evidence="2" key="2">
    <citation type="submission" date="2020-11" db="EMBL/GenBank/DDBJ databases">
        <authorList>
            <person name="McCartney M.A."/>
            <person name="Auch B."/>
            <person name="Kono T."/>
            <person name="Mallez S."/>
            <person name="Becker A."/>
            <person name="Gohl D.M."/>
            <person name="Silverstein K.A.T."/>
            <person name="Koren S."/>
            <person name="Bechman K.B."/>
            <person name="Herman A."/>
            <person name="Abrahante J.E."/>
            <person name="Garbe J."/>
        </authorList>
    </citation>
    <scope>NUCLEOTIDE SEQUENCE</scope>
    <source>
        <strain evidence="2">Duluth1</strain>
        <tissue evidence="2">Whole animal</tissue>
    </source>
</reference>
<evidence type="ECO:0000313" key="2">
    <source>
        <dbReference type="EMBL" id="KAH3713568.1"/>
    </source>
</evidence>
<organism evidence="2 3">
    <name type="scientific">Dreissena polymorpha</name>
    <name type="common">Zebra mussel</name>
    <name type="synonym">Mytilus polymorpha</name>
    <dbReference type="NCBI Taxonomy" id="45954"/>
    <lineage>
        <taxon>Eukaryota</taxon>
        <taxon>Metazoa</taxon>
        <taxon>Spiralia</taxon>
        <taxon>Lophotrochozoa</taxon>
        <taxon>Mollusca</taxon>
        <taxon>Bivalvia</taxon>
        <taxon>Autobranchia</taxon>
        <taxon>Heteroconchia</taxon>
        <taxon>Euheterodonta</taxon>
        <taxon>Imparidentia</taxon>
        <taxon>Neoheterodontei</taxon>
        <taxon>Myida</taxon>
        <taxon>Dreissenoidea</taxon>
        <taxon>Dreissenidae</taxon>
        <taxon>Dreissena</taxon>
    </lineage>
</organism>
<dbReference type="Proteomes" id="UP000828390">
    <property type="component" value="Unassembled WGS sequence"/>
</dbReference>
<evidence type="ECO:0000256" key="1">
    <source>
        <dbReference type="SAM" id="MobiDB-lite"/>
    </source>
</evidence>
<feature type="non-terminal residue" evidence="2">
    <location>
        <position position="1"/>
    </location>
</feature>
<protein>
    <submittedName>
        <fullName evidence="2">Uncharacterized protein</fullName>
    </submittedName>
</protein>
<name>A0A9D4BYY0_DREPO</name>
<feature type="region of interest" description="Disordered" evidence="1">
    <location>
        <begin position="57"/>
        <end position="94"/>
    </location>
</feature>
<reference evidence="2" key="1">
    <citation type="journal article" date="2019" name="bioRxiv">
        <title>The Genome of the Zebra Mussel, Dreissena polymorpha: A Resource for Invasive Species Research.</title>
        <authorList>
            <person name="McCartney M.A."/>
            <person name="Auch B."/>
            <person name="Kono T."/>
            <person name="Mallez S."/>
            <person name="Zhang Y."/>
            <person name="Obille A."/>
            <person name="Becker A."/>
            <person name="Abrahante J.E."/>
            <person name="Garbe J."/>
            <person name="Badalamenti J.P."/>
            <person name="Herman A."/>
            <person name="Mangelson H."/>
            <person name="Liachko I."/>
            <person name="Sullivan S."/>
            <person name="Sone E.D."/>
            <person name="Koren S."/>
            <person name="Silverstein K.A.T."/>
            <person name="Beckman K.B."/>
            <person name="Gohl D.M."/>
        </authorList>
    </citation>
    <scope>NUCLEOTIDE SEQUENCE</scope>
    <source>
        <strain evidence="2">Duluth1</strain>
        <tissue evidence="2">Whole animal</tissue>
    </source>
</reference>
<keyword evidence="3" id="KW-1185">Reference proteome</keyword>
<proteinExistence type="predicted"/>
<accession>A0A9D4BYY0</accession>
<dbReference type="EMBL" id="JAIWYP010000014">
    <property type="protein sequence ID" value="KAH3713568.1"/>
    <property type="molecule type" value="Genomic_DNA"/>
</dbReference>
<comment type="caution">
    <text evidence="2">The sequence shown here is derived from an EMBL/GenBank/DDBJ whole genome shotgun (WGS) entry which is preliminary data.</text>
</comment>
<sequence>MDFYRNSRMRRSWSFRNLTIQTYLARARASWSDLRAAGDSLSPPVRSASFLQKTRELSERARQQAGVQDDSVLFSESRSASTRMKPRQRRIESF</sequence>
<gene>
    <name evidence="2" type="ORF">DPMN_073360</name>
</gene>